<keyword evidence="1" id="KW-0812">Transmembrane</keyword>
<keyword evidence="1" id="KW-0472">Membrane</keyword>
<feature type="transmembrane region" description="Helical" evidence="1">
    <location>
        <begin position="39"/>
        <end position="65"/>
    </location>
</feature>
<dbReference type="EMBL" id="MN740356">
    <property type="protein sequence ID" value="QHU02416.1"/>
    <property type="molecule type" value="Genomic_DNA"/>
</dbReference>
<name>A0A6C0JCG6_9ZZZZ</name>
<protein>
    <submittedName>
        <fullName evidence="2">Uncharacterized protein</fullName>
    </submittedName>
</protein>
<keyword evidence="1" id="KW-1133">Transmembrane helix</keyword>
<proteinExistence type="predicted"/>
<sequence>MDVKETIINECLNVLHRKEVKDEFKELMRPLIDMLIKEIYPYIFLSIIFVFISFLLILGIFILLLRSKILIHKKT</sequence>
<dbReference type="AlphaFoldDB" id="A0A6C0JCG6"/>
<evidence type="ECO:0000313" key="2">
    <source>
        <dbReference type="EMBL" id="QHU02416.1"/>
    </source>
</evidence>
<organism evidence="2">
    <name type="scientific">viral metagenome</name>
    <dbReference type="NCBI Taxonomy" id="1070528"/>
    <lineage>
        <taxon>unclassified sequences</taxon>
        <taxon>metagenomes</taxon>
        <taxon>organismal metagenomes</taxon>
    </lineage>
</organism>
<evidence type="ECO:0000256" key="1">
    <source>
        <dbReference type="SAM" id="Phobius"/>
    </source>
</evidence>
<accession>A0A6C0JCG6</accession>
<reference evidence="2" key="1">
    <citation type="journal article" date="2020" name="Nature">
        <title>Giant virus diversity and host interactions through global metagenomics.</title>
        <authorList>
            <person name="Schulz F."/>
            <person name="Roux S."/>
            <person name="Paez-Espino D."/>
            <person name="Jungbluth S."/>
            <person name="Walsh D.A."/>
            <person name="Denef V.J."/>
            <person name="McMahon K.D."/>
            <person name="Konstantinidis K.T."/>
            <person name="Eloe-Fadrosh E.A."/>
            <person name="Kyrpides N.C."/>
            <person name="Woyke T."/>
        </authorList>
    </citation>
    <scope>NUCLEOTIDE SEQUENCE</scope>
    <source>
        <strain evidence="2">GVMAG-M-3300025880-75</strain>
    </source>
</reference>